<feature type="domain" description="Phosphatidic acid phosphatase type 2/haloperoxidase" evidence="2">
    <location>
        <begin position="108"/>
        <end position="235"/>
    </location>
</feature>
<feature type="transmembrane region" description="Helical" evidence="1">
    <location>
        <begin position="187"/>
        <end position="208"/>
    </location>
</feature>
<name>A0ABY5X579_ERWPY</name>
<accession>A0ABY5X579</accession>
<dbReference type="InterPro" id="IPR000326">
    <property type="entry name" value="PAP2/HPO"/>
</dbReference>
<feature type="transmembrane region" description="Helical" evidence="1">
    <location>
        <begin position="220"/>
        <end position="239"/>
    </location>
</feature>
<dbReference type="Pfam" id="PF01569">
    <property type="entry name" value="PAP2"/>
    <property type="match status" value="1"/>
</dbReference>
<dbReference type="Proteomes" id="UP001058553">
    <property type="component" value="Chromosome"/>
</dbReference>
<gene>
    <name evidence="3" type="ORF">NYP84_11275</name>
</gene>
<reference evidence="3" key="1">
    <citation type="submission" date="2022-07" db="EMBL/GenBank/DDBJ databases">
        <title>Genetic diversity of Erwinia pyrifoliae.</title>
        <authorList>
            <person name="Park D.S."/>
            <person name="Ham H."/>
        </authorList>
    </citation>
    <scope>NUCLEOTIDE SEQUENCE</scope>
    <source>
        <strain evidence="3">CP201486</strain>
    </source>
</reference>
<evidence type="ECO:0000313" key="3">
    <source>
        <dbReference type="EMBL" id="UWS32239.1"/>
    </source>
</evidence>
<dbReference type="InterPro" id="IPR036938">
    <property type="entry name" value="PAP2/HPO_sf"/>
</dbReference>
<keyword evidence="1" id="KW-0472">Membrane</keyword>
<organism evidence="3 4">
    <name type="scientific">Erwinia pyrifoliae</name>
    <dbReference type="NCBI Taxonomy" id="79967"/>
    <lineage>
        <taxon>Bacteria</taxon>
        <taxon>Pseudomonadati</taxon>
        <taxon>Pseudomonadota</taxon>
        <taxon>Gammaproteobacteria</taxon>
        <taxon>Enterobacterales</taxon>
        <taxon>Erwiniaceae</taxon>
        <taxon>Erwinia</taxon>
    </lineage>
</organism>
<keyword evidence="4" id="KW-1185">Reference proteome</keyword>
<keyword evidence="1" id="KW-1133">Transmembrane helix</keyword>
<feature type="transmembrane region" description="Helical" evidence="1">
    <location>
        <begin position="28"/>
        <end position="46"/>
    </location>
</feature>
<dbReference type="SUPFAM" id="SSF48317">
    <property type="entry name" value="Acid phosphatase/Vanadium-dependent haloperoxidase"/>
    <property type="match status" value="1"/>
</dbReference>
<protein>
    <submittedName>
        <fullName evidence="3">Phosphatase PAP2 family protein</fullName>
    </submittedName>
</protein>
<evidence type="ECO:0000259" key="2">
    <source>
        <dbReference type="Pfam" id="PF01569"/>
    </source>
</evidence>
<feature type="transmembrane region" description="Helical" evidence="1">
    <location>
        <begin position="83"/>
        <end position="101"/>
    </location>
</feature>
<dbReference type="RefSeq" id="WP_259817998.1">
    <property type="nucleotide sequence ID" value="NZ_CP103445.1"/>
</dbReference>
<feature type="transmembrane region" description="Helical" evidence="1">
    <location>
        <begin position="108"/>
        <end position="126"/>
    </location>
</feature>
<dbReference type="CDD" id="cd03396">
    <property type="entry name" value="PAP2_like_6"/>
    <property type="match status" value="1"/>
</dbReference>
<sequence>MKLSIIVNRSQTAHDIQRYPLYPLPFRFYLKQFVLLVLTALVFIWLSRSGNWDMALSRLWYDPLIHRFPLKDNRWLDVVNHRLLKDMLIGFGILLLLAGCLRRQPRWVLVALMMGIGPLVVGILKACSAHSCPWDLLQFGGKAVSYPLFGSVPANSGPGRCLPGGHASSGFSAMALFFLFYPRRPCLAVMCWWMAVTIGLVMGFGQVMRGAHFLSHNLWSAWWVWLTQCVTFGCVTHLLKRRGIDPDRSLQTVAVSQH</sequence>
<feature type="transmembrane region" description="Helical" evidence="1">
    <location>
        <begin position="162"/>
        <end position="180"/>
    </location>
</feature>
<keyword evidence="1" id="KW-0812">Transmembrane</keyword>
<dbReference type="Gene3D" id="1.20.144.10">
    <property type="entry name" value="Phosphatidic acid phosphatase type 2/haloperoxidase"/>
    <property type="match status" value="1"/>
</dbReference>
<proteinExistence type="predicted"/>
<evidence type="ECO:0000313" key="4">
    <source>
        <dbReference type="Proteomes" id="UP001058553"/>
    </source>
</evidence>
<evidence type="ECO:0000256" key="1">
    <source>
        <dbReference type="SAM" id="Phobius"/>
    </source>
</evidence>
<dbReference type="EMBL" id="CP103445">
    <property type="protein sequence ID" value="UWS32239.1"/>
    <property type="molecule type" value="Genomic_DNA"/>
</dbReference>